<reference evidence="2 3" key="1">
    <citation type="submission" date="2016-11" db="EMBL/GenBank/DDBJ databases">
        <title>Description of two novel members of the family Erysipelotrichaceae: Ileibacterium lipovorans gen. nov., sp. nov. and Dubosiella newyorkensis, gen. nov., sp. nov.</title>
        <authorList>
            <person name="Cox L.M."/>
            <person name="Sohn J."/>
            <person name="Tyrrell K.L."/>
            <person name="Citron D.M."/>
            <person name="Lawson P.A."/>
            <person name="Patel N.B."/>
            <person name="Iizumi T."/>
            <person name="Perez-Perez G.I."/>
            <person name="Goldstein E.J."/>
            <person name="Blaser M.J."/>
        </authorList>
    </citation>
    <scope>NUCLEOTIDE SEQUENCE [LARGE SCALE GENOMIC DNA]</scope>
    <source>
        <strain evidence="2 3">NYU-BL-A4</strain>
    </source>
</reference>
<dbReference type="STRING" id="1862672.BO225_04215"/>
<accession>A0A1U7NNS1</accession>
<protein>
    <recommendedName>
        <fullName evidence="4">Neurofilament protein</fullName>
    </recommendedName>
</protein>
<gene>
    <name evidence="2" type="ORF">BO225_04215</name>
</gene>
<keyword evidence="3" id="KW-1185">Reference proteome</keyword>
<feature type="compositionally biased region" description="Basic residues" evidence="1">
    <location>
        <begin position="125"/>
        <end position="142"/>
    </location>
</feature>
<dbReference type="GeneID" id="78276614"/>
<organism evidence="2 3">
    <name type="scientific">Dubosiella newyorkensis</name>
    <dbReference type="NCBI Taxonomy" id="1862672"/>
    <lineage>
        <taxon>Bacteria</taxon>
        <taxon>Bacillati</taxon>
        <taxon>Bacillota</taxon>
        <taxon>Erysipelotrichia</taxon>
        <taxon>Erysipelotrichales</taxon>
        <taxon>Erysipelotrichaceae</taxon>
        <taxon>Dubosiella</taxon>
    </lineage>
</organism>
<proteinExistence type="predicted"/>
<dbReference type="OrthoDB" id="1644546at2"/>
<dbReference type="AlphaFoldDB" id="A0A1U7NNS1"/>
<dbReference type="EMBL" id="MPKA01000056">
    <property type="protein sequence ID" value="OLU46992.1"/>
    <property type="molecule type" value="Genomic_DNA"/>
</dbReference>
<comment type="caution">
    <text evidence="2">The sequence shown here is derived from an EMBL/GenBank/DDBJ whole genome shotgun (WGS) entry which is preliminary data.</text>
</comment>
<dbReference type="RefSeq" id="WP_083632079.1">
    <property type="nucleotide sequence ID" value="NZ_CAJTMI010000057.1"/>
</dbReference>
<evidence type="ECO:0000313" key="3">
    <source>
        <dbReference type="Proteomes" id="UP000186705"/>
    </source>
</evidence>
<feature type="region of interest" description="Disordered" evidence="1">
    <location>
        <begin position="1"/>
        <end position="196"/>
    </location>
</feature>
<feature type="compositionally biased region" description="Basic residues" evidence="1">
    <location>
        <begin position="37"/>
        <end position="48"/>
    </location>
</feature>
<evidence type="ECO:0008006" key="4">
    <source>
        <dbReference type="Google" id="ProtNLM"/>
    </source>
</evidence>
<feature type="compositionally biased region" description="Basic and acidic residues" evidence="1">
    <location>
        <begin position="1"/>
        <end position="15"/>
    </location>
</feature>
<sequence>MAEVKKTVSEKDAAAVKKTTSVAKKKEPTTNETSSGKKAKAAPKKAAKKAGTSVTNKTTEKKTVKKASAAADQKPVAPKAAEPAVKAAAKEPAVQSNTQPKGSDAAVKTVSAAAEPTQEASVKKATPKKPAAKKSAPKKTSTKKSAVSKKEEIKKEEPAKAEEKKVEVKKEEPVKAEEKKVEAKKEEPAKAEEKKAEVKKEEPVVVEEQATETISPEEKAKVYADFSLDTLIDMARALGIDKGYDDYKNILLDESDLDKIIASLKEEAKLADTFLYEDDGFDIDMIPVLLSKVGDTMELKASDFDDLSNRVNKAMQLELSDDALANTEVYNELFDTVRQVLILAQRRNIRSLEEIDRYLRADVKALVIKFMDVAYEVLKNWQYKDVKYYEGFIYSVLSQFDALHDELGNRAMMDVADLLIVHGDYGLGDANYRYIIRENALKDMIYFRFANIYRDIDRDKARAIANEALQWVDGRYDYYPAIIDILEN</sequence>
<feature type="compositionally biased region" description="Low complexity" evidence="1">
    <location>
        <begin position="66"/>
        <end position="94"/>
    </location>
</feature>
<dbReference type="Proteomes" id="UP000186705">
    <property type="component" value="Unassembled WGS sequence"/>
</dbReference>
<evidence type="ECO:0000313" key="2">
    <source>
        <dbReference type="EMBL" id="OLU46992.1"/>
    </source>
</evidence>
<name>A0A1U7NNS1_9FIRM</name>
<feature type="compositionally biased region" description="Basic and acidic residues" evidence="1">
    <location>
        <begin position="148"/>
        <end position="196"/>
    </location>
</feature>
<evidence type="ECO:0000256" key="1">
    <source>
        <dbReference type="SAM" id="MobiDB-lite"/>
    </source>
</evidence>